<dbReference type="PANTHER" id="PTHR45667">
    <property type="entry name" value="S-ADENOSYLMETHIONINE MITOCHONDRIAL CARRIER PROTEIN"/>
    <property type="match status" value="1"/>
</dbReference>
<evidence type="ECO:0000256" key="4">
    <source>
        <dbReference type="ARBA" id="ARBA00022692"/>
    </source>
</evidence>
<keyword evidence="6" id="KW-0999">Mitochondrion inner membrane</keyword>
<feature type="repeat" description="Solcar" evidence="9">
    <location>
        <begin position="117"/>
        <end position="230"/>
    </location>
</feature>
<evidence type="ECO:0000313" key="12">
    <source>
        <dbReference type="EMBL" id="PYH46196.1"/>
    </source>
</evidence>
<reference evidence="12 13" key="1">
    <citation type="submission" date="2016-12" db="EMBL/GenBank/DDBJ databases">
        <title>The genomes of Aspergillus section Nigri reveals drivers in fungal speciation.</title>
        <authorList>
            <consortium name="DOE Joint Genome Institute"/>
            <person name="Vesth T.C."/>
            <person name="Nybo J."/>
            <person name="Theobald S."/>
            <person name="Brandl J."/>
            <person name="Frisvad J.C."/>
            <person name="Nielsen K.F."/>
            <person name="Lyhne E.K."/>
            <person name="Kogle M.E."/>
            <person name="Kuo A."/>
            <person name="Riley R."/>
            <person name="Clum A."/>
            <person name="Nolan M."/>
            <person name="Lipzen A."/>
            <person name="Salamov A."/>
            <person name="Henrissat B."/>
            <person name="Wiebenga A."/>
            <person name="De Vries R.P."/>
            <person name="Grigoriev I.V."/>
            <person name="Mortensen U.H."/>
            <person name="Andersen M.R."/>
            <person name="Baker S.E."/>
        </authorList>
    </citation>
    <scope>NUCLEOTIDE SEQUENCE [LARGE SCALE GENOMIC DNA]</scope>
    <source>
        <strain evidence="12 13">JOP 1030-1</strain>
    </source>
</reference>
<keyword evidence="4 9" id="KW-0812">Transmembrane</keyword>
<dbReference type="AlphaFoldDB" id="A0A318ZF79"/>
<dbReference type="PROSITE" id="PS50920">
    <property type="entry name" value="SOLCAR"/>
    <property type="match status" value="3"/>
</dbReference>
<name>A0A318ZF79_9EURO</name>
<protein>
    <submittedName>
        <fullName evidence="12">Mitochondrial carrier</fullName>
    </submittedName>
</protein>
<evidence type="ECO:0000256" key="10">
    <source>
        <dbReference type="RuleBase" id="RU000488"/>
    </source>
</evidence>
<evidence type="ECO:0000313" key="13">
    <source>
        <dbReference type="Proteomes" id="UP000248349"/>
    </source>
</evidence>
<dbReference type="InterPro" id="IPR018108">
    <property type="entry name" value="MCP_transmembrane"/>
</dbReference>
<organism evidence="12 13">
    <name type="scientific">Aspergillus saccharolyticus JOP 1030-1</name>
    <dbReference type="NCBI Taxonomy" id="1450539"/>
    <lineage>
        <taxon>Eukaryota</taxon>
        <taxon>Fungi</taxon>
        <taxon>Dikarya</taxon>
        <taxon>Ascomycota</taxon>
        <taxon>Pezizomycotina</taxon>
        <taxon>Eurotiomycetes</taxon>
        <taxon>Eurotiomycetidae</taxon>
        <taxon>Eurotiales</taxon>
        <taxon>Aspergillaceae</taxon>
        <taxon>Aspergillus</taxon>
        <taxon>Aspergillus subgen. Circumdati</taxon>
    </lineage>
</organism>
<accession>A0A318ZF79</accession>
<evidence type="ECO:0000256" key="5">
    <source>
        <dbReference type="ARBA" id="ARBA00022737"/>
    </source>
</evidence>
<comment type="subcellular location">
    <subcellularLocation>
        <location evidence="1">Membrane</location>
        <topology evidence="1">Multi-pass membrane protein</topology>
    </subcellularLocation>
</comment>
<evidence type="ECO:0000256" key="3">
    <source>
        <dbReference type="ARBA" id="ARBA00022448"/>
    </source>
</evidence>
<feature type="repeat" description="Solcar" evidence="9">
    <location>
        <begin position="3"/>
        <end position="87"/>
    </location>
</feature>
<feature type="repeat" description="Solcar" evidence="9">
    <location>
        <begin position="260"/>
        <end position="350"/>
    </location>
</feature>
<keyword evidence="6" id="KW-0496">Mitochondrion</keyword>
<dbReference type="RefSeq" id="XP_025432178.1">
    <property type="nucleotide sequence ID" value="XM_025574797.1"/>
</dbReference>
<keyword evidence="3 10" id="KW-0813">Transport</keyword>
<feature type="region of interest" description="Disordered" evidence="11">
    <location>
        <begin position="235"/>
        <end position="254"/>
    </location>
</feature>
<dbReference type="Pfam" id="PF00153">
    <property type="entry name" value="Mito_carr"/>
    <property type="match status" value="3"/>
</dbReference>
<feature type="compositionally biased region" description="Basic and acidic residues" evidence="11">
    <location>
        <begin position="235"/>
        <end position="245"/>
    </location>
</feature>
<comment type="similarity">
    <text evidence="2 10">Belongs to the mitochondrial carrier (TC 2.A.29) family.</text>
</comment>
<feature type="region of interest" description="Disordered" evidence="11">
    <location>
        <begin position="153"/>
        <end position="185"/>
    </location>
</feature>
<feature type="compositionally biased region" description="Low complexity" evidence="11">
    <location>
        <begin position="101"/>
        <end position="113"/>
    </location>
</feature>
<evidence type="ECO:0000256" key="6">
    <source>
        <dbReference type="ARBA" id="ARBA00022792"/>
    </source>
</evidence>
<dbReference type="EMBL" id="KZ821228">
    <property type="protein sequence ID" value="PYH46196.1"/>
    <property type="molecule type" value="Genomic_DNA"/>
</dbReference>
<dbReference type="GeneID" id="37076025"/>
<dbReference type="InterPro" id="IPR023395">
    <property type="entry name" value="MCP_dom_sf"/>
</dbReference>
<dbReference type="Proteomes" id="UP000248349">
    <property type="component" value="Unassembled WGS sequence"/>
</dbReference>
<keyword evidence="5" id="KW-0677">Repeat</keyword>
<keyword evidence="13" id="KW-1185">Reference proteome</keyword>
<dbReference type="OrthoDB" id="250329at2759"/>
<gene>
    <name evidence="12" type="ORF">BP01DRAFT_355860</name>
</gene>
<keyword evidence="7" id="KW-1133">Transmembrane helix</keyword>
<feature type="region of interest" description="Disordered" evidence="11">
    <location>
        <begin position="94"/>
        <end position="113"/>
    </location>
</feature>
<evidence type="ECO:0000256" key="9">
    <source>
        <dbReference type="PROSITE-ProRule" id="PRU00282"/>
    </source>
</evidence>
<dbReference type="SUPFAM" id="SSF103506">
    <property type="entry name" value="Mitochondrial carrier"/>
    <property type="match status" value="1"/>
</dbReference>
<dbReference type="STRING" id="1450539.A0A318ZF79"/>
<sequence>MPNTNSDIWLSGAFAVFITDFLVYPFDTLKTRIQSPNYATVYKDATTGHVKRGLLFKGLYQGVGSVVLATIPASGAFFTTYESTKRTLTHLLARSPNPKATPGETGTETTTTTTLLPTPVVHSLASCTAEAVSCFILTPAEVLKQNAQMYSNTSADHTGGSSASSSTSSHSHPKKAGSSSSSKPGNITIHILRKFRHRPWKLWSGYSALVGRNLPFTGIQFPIFEFVKRRIAERRAEGKDSRKGMNGEGEGGADTDSVLERVYVTGIAGSVAGTISSVVTTPIDVVKTRMMLAAGEAETQKKRPGAWAVGKEVFRREGVPGLFRGGALRAFWTAISFGIYLSMYEGGKVYLGNRRMEKDQKAGDGAPL</sequence>
<keyword evidence="8 9" id="KW-0472">Membrane</keyword>
<evidence type="ECO:0000256" key="11">
    <source>
        <dbReference type="SAM" id="MobiDB-lite"/>
    </source>
</evidence>
<evidence type="ECO:0000256" key="2">
    <source>
        <dbReference type="ARBA" id="ARBA00006375"/>
    </source>
</evidence>
<evidence type="ECO:0000256" key="8">
    <source>
        <dbReference type="ARBA" id="ARBA00023136"/>
    </source>
</evidence>
<evidence type="ECO:0000256" key="7">
    <source>
        <dbReference type="ARBA" id="ARBA00022989"/>
    </source>
</evidence>
<evidence type="ECO:0000256" key="1">
    <source>
        <dbReference type="ARBA" id="ARBA00004141"/>
    </source>
</evidence>
<proteinExistence type="inferred from homology"/>
<dbReference type="GO" id="GO:0016020">
    <property type="term" value="C:membrane"/>
    <property type="evidence" value="ECO:0007669"/>
    <property type="project" value="UniProtKB-SubCell"/>
</dbReference>
<dbReference type="Gene3D" id="1.50.40.10">
    <property type="entry name" value="Mitochondrial carrier domain"/>
    <property type="match status" value="2"/>
</dbReference>